<keyword evidence="1" id="KW-0812">Transmembrane</keyword>
<sequence length="225" mass="25531">MSSVLVSVLVPVLVVVVLAVGLLWYQLRCQHRDIRTPEPEHGRTFDVVVVNNPAPPERTRPRPPPRSDAISLKQLPAPYRHFNIGLYIGWPYRWLRNRNIQDPMRVVDHINSFEYTLWICPSILVETDEMLLIPVEPELFDSYSIEEFYATRLGIYTKLDGFVVAADTPEGITTVLDRIARPKIVFDSTDPELPGRCSSESWGRCLPDPIGELVERIRGGRAGSA</sequence>
<evidence type="ECO:0000313" key="2">
    <source>
        <dbReference type="EMBL" id="KPM42288.1"/>
    </source>
</evidence>
<proteinExistence type="predicted"/>
<dbReference type="AlphaFoldDB" id="A0A0P7BLR0"/>
<dbReference type="Proteomes" id="UP000050424">
    <property type="component" value="Unassembled WGS sequence"/>
</dbReference>
<feature type="transmembrane region" description="Helical" evidence="1">
    <location>
        <begin position="6"/>
        <end position="25"/>
    </location>
</feature>
<comment type="caution">
    <text evidence="2">The sequence shown here is derived from an EMBL/GenBank/DDBJ whole genome shotgun (WGS) entry which is preliminary data.</text>
</comment>
<dbReference type="EMBL" id="LKCW01000051">
    <property type="protein sequence ID" value="KPM42288.1"/>
    <property type="molecule type" value="Genomic_DNA"/>
</dbReference>
<keyword evidence="1" id="KW-1133">Transmembrane helix</keyword>
<organism evidence="2 3">
    <name type="scientific">Neonectria ditissima</name>
    <dbReference type="NCBI Taxonomy" id="78410"/>
    <lineage>
        <taxon>Eukaryota</taxon>
        <taxon>Fungi</taxon>
        <taxon>Dikarya</taxon>
        <taxon>Ascomycota</taxon>
        <taxon>Pezizomycotina</taxon>
        <taxon>Sordariomycetes</taxon>
        <taxon>Hypocreomycetidae</taxon>
        <taxon>Hypocreales</taxon>
        <taxon>Nectriaceae</taxon>
        <taxon>Neonectria</taxon>
    </lineage>
</organism>
<protein>
    <submittedName>
        <fullName evidence="2">Uncharacterized protein</fullName>
    </submittedName>
</protein>
<reference evidence="2 3" key="1">
    <citation type="submission" date="2015-09" db="EMBL/GenBank/DDBJ databases">
        <title>Draft genome of a European isolate of the apple canker pathogen Neonectria ditissima.</title>
        <authorList>
            <person name="Gomez-Cortecero A."/>
            <person name="Harrison R.J."/>
            <person name="Armitage A.D."/>
        </authorList>
    </citation>
    <scope>NUCLEOTIDE SEQUENCE [LARGE SCALE GENOMIC DNA]</scope>
    <source>
        <strain evidence="2 3">R09/05</strain>
    </source>
</reference>
<keyword evidence="1" id="KW-0472">Membrane</keyword>
<keyword evidence="3" id="KW-1185">Reference proteome</keyword>
<gene>
    <name evidence="2" type="ORF">AK830_g4289</name>
</gene>
<evidence type="ECO:0000313" key="3">
    <source>
        <dbReference type="Proteomes" id="UP000050424"/>
    </source>
</evidence>
<evidence type="ECO:0000256" key="1">
    <source>
        <dbReference type="SAM" id="Phobius"/>
    </source>
</evidence>
<name>A0A0P7BLR0_9HYPO</name>
<accession>A0A0P7BLR0</accession>